<keyword evidence="1" id="KW-0813">Transport</keyword>
<dbReference type="PANTHER" id="PTHR33751">
    <property type="entry name" value="CBB3-TYPE CYTOCHROME C OXIDASE SUBUNIT FIXP"/>
    <property type="match status" value="1"/>
</dbReference>
<evidence type="ECO:0000256" key="3">
    <source>
        <dbReference type="ARBA" id="ARBA00022723"/>
    </source>
</evidence>
<dbReference type="PROSITE" id="PS51007">
    <property type="entry name" value="CYTC"/>
    <property type="match status" value="2"/>
</dbReference>
<evidence type="ECO:0000256" key="6">
    <source>
        <dbReference type="PROSITE-ProRule" id="PRU00433"/>
    </source>
</evidence>
<keyword evidence="5 6" id="KW-0408">Iron</keyword>
<feature type="domain" description="Cytochrome c" evidence="8">
    <location>
        <begin position="147"/>
        <end position="229"/>
    </location>
</feature>
<gene>
    <name evidence="9" type="primary">cc4_3</name>
    <name evidence="9" type="ORF">AW06_003740</name>
</gene>
<dbReference type="GO" id="GO:0009055">
    <property type="term" value="F:electron transfer activity"/>
    <property type="evidence" value="ECO:0007669"/>
    <property type="project" value="InterPro"/>
</dbReference>
<feature type="signal peptide" evidence="7">
    <location>
        <begin position="1"/>
        <end position="20"/>
    </location>
</feature>
<reference evidence="9" key="1">
    <citation type="submission" date="2014-02" db="EMBL/GenBank/DDBJ databases">
        <title>Expanding our view of genomic diversity in Candidatus Accumulibacter clades.</title>
        <authorList>
            <person name="Skennerton C.T."/>
            <person name="Barr J.J."/>
            <person name="Slater F.R."/>
            <person name="Bond P.L."/>
            <person name="Tyson G.W."/>
        </authorList>
    </citation>
    <scope>NUCLEOTIDE SEQUENCE [LARGE SCALE GENOMIC DNA]</scope>
</reference>
<dbReference type="Gene3D" id="1.10.760.10">
    <property type="entry name" value="Cytochrome c-like domain"/>
    <property type="match status" value="2"/>
</dbReference>
<dbReference type="PANTHER" id="PTHR33751:SF9">
    <property type="entry name" value="CYTOCHROME C4"/>
    <property type="match status" value="1"/>
</dbReference>
<dbReference type="EMBL" id="JDST02000099">
    <property type="protein sequence ID" value="KFB75211.1"/>
    <property type="molecule type" value="Genomic_DNA"/>
</dbReference>
<keyword evidence="7" id="KW-0732">Signal</keyword>
<dbReference type="SUPFAM" id="SSF46626">
    <property type="entry name" value="Cytochrome c"/>
    <property type="match status" value="2"/>
</dbReference>
<keyword evidence="4" id="KW-0249">Electron transport</keyword>
<dbReference type="InterPro" id="IPR036909">
    <property type="entry name" value="Cyt_c-like_dom_sf"/>
</dbReference>
<keyword evidence="10" id="KW-1185">Reference proteome</keyword>
<feature type="domain" description="Cytochrome c" evidence="8">
    <location>
        <begin position="52"/>
        <end position="132"/>
    </location>
</feature>
<evidence type="ECO:0000313" key="9">
    <source>
        <dbReference type="EMBL" id="KFB75211.1"/>
    </source>
</evidence>
<sequence length="245" mass="26951">MNKRVPGICLAMLAAVLAHAGPPVPRPAGIEVRDYPWQASAGEKSAALELRGNRKRGQEIYELCRSCHLPSAGGLPDGSIPQLAGQHSSVLIRQMADIRAGVRDNPTMYPFAAVLTDPQELADVAAYIEGLCIPVEHGRYEGSDADRQMATGKVLYEKECRGCHGASGEGFRDKGYPVIAGQHYQYLLRQMTEIRDGKRRNANPEMVRIISKYDNAQLLAISAYQSSLRMPGRMCKTMAPTRKKR</sequence>
<dbReference type="InterPro" id="IPR050597">
    <property type="entry name" value="Cytochrome_c_Oxidase_Subunit"/>
</dbReference>
<comment type="caution">
    <text evidence="9">The sequence shown here is derived from an EMBL/GenBank/DDBJ whole genome shotgun (WGS) entry which is preliminary data.</text>
</comment>
<evidence type="ECO:0000256" key="4">
    <source>
        <dbReference type="ARBA" id="ARBA00022982"/>
    </source>
</evidence>
<evidence type="ECO:0000256" key="1">
    <source>
        <dbReference type="ARBA" id="ARBA00022448"/>
    </source>
</evidence>
<evidence type="ECO:0000259" key="8">
    <source>
        <dbReference type="PROSITE" id="PS51007"/>
    </source>
</evidence>
<dbReference type="Pfam" id="PF00034">
    <property type="entry name" value="Cytochrom_C"/>
    <property type="match status" value="2"/>
</dbReference>
<dbReference type="STRING" id="1453999.AW06_003740"/>
<feature type="chain" id="PRO_5001750772" evidence="7">
    <location>
        <begin position="21"/>
        <end position="245"/>
    </location>
</feature>
<proteinExistence type="predicted"/>
<protein>
    <submittedName>
        <fullName evidence="9">Cytochrome c4</fullName>
    </submittedName>
</protein>
<dbReference type="GO" id="GO:0020037">
    <property type="term" value="F:heme binding"/>
    <property type="evidence" value="ECO:0007669"/>
    <property type="project" value="InterPro"/>
</dbReference>
<keyword evidence="2 6" id="KW-0349">Heme</keyword>
<evidence type="ECO:0000313" key="10">
    <source>
        <dbReference type="Proteomes" id="UP000021315"/>
    </source>
</evidence>
<dbReference type="Proteomes" id="UP000021315">
    <property type="component" value="Unassembled WGS sequence"/>
</dbReference>
<evidence type="ECO:0000256" key="7">
    <source>
        <dbReference type="SAM" id="SignalP"/>
    </source>
</evidence>
<evidence type="ECO:0000256" key="5">
    <source>
        <dbReference type="ARBA" id="ARBA00023004"/>
    </source>
</evidence>
<dbReference type="RefSeq" id="WP_034952490.1">
    <property type="nucleotide sequence ID" value="NZ_JDST02000099.1"/>
</dbReference>
<dbReference type="AlphaFoldDB" id="A0A080M2B9"/>
<dbReference type="GO" id="GO:0046872">
    <property type="term" value="F:metal ion binding"/>
    <property type="evidence" value="ECO:0007669"/>
    <property type="project" value="UniProtKB-KW"/>
</dbReference>
<evidence type="ECO:0000256" key="2">
    <source>
        <dbReference type="ARBA" id="ARBA00022617"/>
    </source>
</evidence>
<accession>A0A080M2B9</accession>
<dbReference type="InterPro" id="IPR009056">
    <property type="entry name" value="Cyt_c-like_dom"/>
</dbReference>
<organism evidence="9 10">
    <name type="scientific">Candidatus Accumulibacter cognatus</name>
    <dbReference type="NCBI Taxonomy" id="2954383"/>
    <lineage>
        <taxon>Bacteria</taxon>
        <taxon>Pseudomonadati</taxon>
        <taxon>Pseudomonadota</taxon>
        <taxon>Betaproteobacteria</taxon>
        <taxon>Candidatus Accumulibacter</taxon>
    </lineage>
</organism>
<name>A0A080M2B9_9PROT</name>
<keyword evidence="3 6" id="KW-0479">Metal-binding</keyword>